<proteinExistence type="predicted"/>
<organism evidence="4 5">
    <name type="scientific">Hydra vulgaris</name>
    <name type="common">Hydra</name>
    <name type="synonym">Hydra attenuata</name>
    <dbReference type="NCBI Taxonomy" id="6087"/>
    <lineage>
        <taxon>Eukaryota</taxon>
        <taxon>Metazoa</taxon>
        <taxon>Cnidaria</taxon>
        <taxon>Hydrozoa</taxon>
        <taxon>Hydroidolina</taxon>
        <taxon>Anthoathecata</taxon>
        <taxon>Aplanulata</taxon>
        <taxon>Hydridae</taxon>
        <taxon>Hydra</taxon>
    </lineage>
</organism>
<dbReference type="Gene3D" id="2.20.100.10">
    <property type="entry name" value="Thrombospondin type-1 (TSP1) repeat"/>
    <property type="match status" value="50"/>
</dbReference>
<evidence type="ECO:0000256" key="1">
    <source>
        <dbReference type="ARBA" id="ARBA00022737"/>
    </source>
</evidence>
<protein>
    <submittedName>
        <fullName evidence="5">SCO-spondin isoform X2</fullName>
    </submittedName>
</protein>
<dbReference type="PANTHER" id="PTHR22906">
    <property type="entry name" value="PROPERDIN"/>
    <property type="match status" value="1"/>
</dbReference>
<evidence type="ECO:0000313" key="5">
    <source>
        <dbReference type="RefSeq" id="XP_065654033.1"/>
    </source>
</evidence>
<accession>A0ABM4BXU1</accession>
<evidence type="ECO:0000256" key="3">
    <source>
        <dbReference type="SAM" id="SignalP"/>
    </source>
</evidence>
<dbReference type="GeneID" id="101236385"/>
<dbReference type="PROSITE" id="PS50092">
    <property type="entry name" value="TSP1"/>
    <property type="match status" value="50"/>
</dbReference>
<dbReference type="InterPro" id="IPR052065">
    <property type="entry name" value="Compl_asym_regulator"/>
</dbReference>
<dbReference type="SUPFAM" id="SSF82895">
    <property type="entry name" value="TSP-1 type 1 repeat"/>
    <property type="match status" value="50"/>
</dbReference>
<reference evidence="5" key="1">
    <citation type="submission" date="2025-08" db="UniProtKB">
        <authorList>
            <consortium name="RefSeq"/>
        </authorList>
    </citation>
    <scope>IDENTIFICATION</scope>
</reference>
<feature type="signal peptide" evidence="3">
    <location>
        <begin position="1"/>
        <end position="20"/>
    </location>
</feature>
<dbReference type="SMART" id="SM00209">
    <property type="entry name" value="TSP1"/>
    <property type="match status" value="50"/>
</dbReference>
<name>A0ABM4BXU1_HYDVU</name>
<dbReference type="PANTHER" id="PTHR22906:SF21">
    <property type="entry name" value="SEMA DOMAIN-CONTAINING PROTEIN"/>
    <property type="match status" value="1"/>
</dbReference>
<keyword evidence="1" id="KW-0677">Repeat</keyword>
<keyword evidence="2" id="KW-1015">Disulfide bond</keyword>
<dbReference type="Pfam" id="PF00090">
    <property type="entry name" value="TSP_1"/>
    <property type="match status" value="50"/>
</dbReference>
<dbReference type="RefSeq" id="XP_065654033.1">
    <property type="nucleotide sequence ID" value="XM_065797961.1"/>
</dbReference>
<evidence type="ECO:0000256" key="2">
    <source>
        <dbReference type="ARBA" id="ARBA00023157"/>
    </source>
</evidence>
<keyword evidence="3" id="KW-0732">Signal</keyword>
<dbReference type="InterPro" id="IPR036383">
    <property type="entry name" value="TSP1_rpt_sf"/>
</dbReference>
<keyword evidence="4" id="KW-1185">Reference proteome</keyword>
<dbReference type="InterPro" id="IPR000884">
    <property type="entry name" value="TSP1_rpt"/>
</dbReference>
<evidence type="ECO:0000313" key="4">
    <source>
        <dbReference type="Proteomes" id="UP001652625"/>
    </source>
</evidence>
<gene>
    <name evidence="5" type="primary">LOC101236385</name>
</gene>
<dbReference type="Proteomes" id="UP001652625">
    <property type="component" value="Chromosome 05"/>
</dbReference>
<sequence length="3023" mass="324562">MRYYFLKLFASMLTASLIKGQGVKQHVICERKFQKVGCFSQDKDSLKSELLITDRDKSSSSYDGYWLDWNKFDASLHSLACRCFEKAKAKGFEYFSIRFWGECWGGKDYKVIENALKDPKRQSSECHSINYKQCSLSSETECAGKANTEYVYTVADRNQAKNVDGGYGPWSSFSPCSFTCGEGISARERTCTNPIPEGTGSDCEKFGPSTETKSCKIVECPINGGLTEWTEFSDCSVTCGIGFTTKTRYCTKPPPQFGGRDCEGNLVESKSCQATECPVDGSWSDWNDPSVCSATCGSGHKIKKHLCNNPKPAFGGKDCVGDAEVTVPCFETFCPVNGGWSQWSGYDDCSKSCGSGLMKRTRECIDPLPQYGGKQCVGEVFETVACKLKECPINGQWGAWSDFKSCSVSCGNGVQSRSRECNNPSPQLGGDVCIGDHEDDRPCILSPCPVDGGYTEWSNFDTCTASCGDGTQSRYRNCSNPTPLNNGKDCSLLGPNVDIIKCKTADCPIDGKFSEWTSYSSCSVSCGSGTSYRTRKCNNPEPQYGGKQCFGDSLESKICKQIECPVDGGYTEWSTFSFCSVSCGVGTQSKTRQCTNPYPEHGGKDCSVLGKSEEFQICKQPECPINGGWSSFSDFSDCSVTCGRGIKTKTRTCTNPSPQFNGTPCIGDSTETIECVLKSCPVHGGLSAWSTFSPCSSSCGKGTQTRTKLCNNPTPMYGGNPCEGITVESKECQLIECPVDGGWTKWSEPSECSTTCGSGIKVKTRSCTDPKPLFGGKDCVRESQITLSCFLTNCPVDGGFTQWSAYGECSSSCGDGLKTRTRTCTNPIPSFGGQNCIGETKENSYCNINPCPINGGFTEWSDFGACSEPCGEGRKSRSRKCENPKPEHGGLSCVGDFVEEVKCKVRECPIDGGLTQWSSFTECSKTCGEGEKKRSRLCASPIPAFGGRDCEGLLNEVLPCKVKECPVNGGLSAWSAFSDCTKSCGSGTKYRTRNCTNPAPQYDGADCVGSLKEISECNSQLCPINGGFTEWSSYAECSAECGQGSQNRTRTCSNPPPANGGKDCEGATFQTKFCLIKECPINGGFSQWSLFSECSLTCGGGQRIRYRTCTNPAPAFNGAPCVGAESQTESCNLKECPVNGGLSEWFNFGNCSKECGEGTQLQIRTCTNPAPAFGGENCKDQLLSKIFLCKIKECPVNGGFTKWSEFSKCSASCGLGIKQRTRSCTNPVPAYGGEDCNGIRYETVSCKTHECPVNGGFSEWSDFSACSNSCGNGEQIRKRSCNKPSPAHGGEDCTGSLEEKRGCKIKECPINGGLSSWSAFSTCTKSCDGGVKRRTRLCNNPAPSFGGLDCTESLIDDTECNSQSCPVNGGFSEWSAFSICSEQCGDGIQERTRSCTYPAPAYGGINCEGLQTETRQCKIKDCPVNGGFSQWSVYSECSKECGNGEQTRKRACNNPAPAYGGDDCQGSLEESKACKIKECPINGGLSSWSSYSDCSKSCGGGNKTRTRSCTNPAPNFGGTNCNDIMIEDIPCNVQQCPIDGGLSEWSDFTPCSELCGLGSQERQRKCTNPAPSYGGKQCGGEFLQVRECKIKDCPANTGYSQWSDFSECSKSCGVGVRSRKRVCENKKYDCSGLSEELQSCEVKPCPVNGGFSNWGDFDECSTTCGQGLKTRTRTCTNPTPQNGGAGCFGSRQEIQSCIVRECPVNGMYSTWSTYSECSEPCNAGRQKRTRTCTNPSPANGGLPCVGPPEDARTCNIQKCAINGGLSEWSLFSRCSKTCGNGIKERKRTCTNPAPSVGGKDCIGSLVEVFSCKVEECPIDGAFGEWSDYGECSETCGSGVQERKRECNNPLPAYGGKGCYGETSQQRECKLRECPVNGKFTSWSSYSECTEPCNGGYQRRTRTCTDPVPAHGGLPCSGPVEDKKSCNIQKCPVNGDFTPWSEFSACSSSCGEGLQKRTRTCTNPSPAFGGTDCIGLNEETISCKVKECPVDGGFTNWSDFNECSKSCGEGIKQATRTCSDPEPKFGGKNCVGEFVKNQICNIRECPVDGAYSQWSAYSACSSPCNGGKQTRTRSCTNPPPSNGGAPCFGPDFDSKSCNIHLCPVHGGFTQWSDFSDCSKSCGEGKKIRTRSCSNPTPSNGGSSCVGPTEDTAFCKLKECPVDGGLGQWSDFTECSKSCGSGIQWRKRLCNNPEPAYGGKDCSGSISSEQQECKVRECPVNGGLSDWSLFSECSEPCGLGNQYRTRTCTNPSPANGGLGCTGHLIESVSCTLKPCPVNGNFSQWSEYSACSNTCGSGIAQRKRTCTQPSPAYGGRDCFGPTLDTKTCKLRDCPINGEFSEWSAFSICSEPCGLGKQYRVRYCTNPPPSFGGNDCVGNSREVIVCKIKECPINGGLSLWTEFSTCSQTCGIGQMTRSRSCTKPPPQYDGLNCIGELKEVNECKIRECPVDGNWGPFSSFTDCSASCNIGKQQRQRECNNPAPQYGGKACIGSAVEEKSCNAFPCPVNGEVSEWGAFGLCSTSCGIGEQTRFRTCTNPAPRHGGKDCTDALVHTITCKIKDCPVDGGYTKWSDYSPCSKTCGSGTQTRKRFCTNPTPAFGGLACVGPDVDTRTCEQKECLIDGQWSKWDDYDSCTLTCGGGIQKAQRTCNNPLPKFGGADCVGVSLDIRSCNNFPCPVNGGFSTWSAYGECTSSCGLGIQYRKRFCDSPPPNFGGKPCVGPLFDARSCIQRDCPINGGLTEWSDFSSCSHTCGVGNQVSTRTCTKPYPQHGGKPCEGELIYQKTCKLADCAVNGNWGLWGSFTPCSQTCKGGLQRRSRQCNSPAPAFGGMNCPGSNFEDQACNENKNCPVNGAWGSWSSYGPCSLSCGVGGARSRKRECNNPAPSGGGANCVGYSVMSEVCNTQINCPVNGEWSSWGLYSACTLTCGGGVQQRNRYCNNPAPLYGGVSCVGDSIQIAKCNTALCTEWSSWGEWGQCSRTCGGGAQVRTRVCPGSNCVGSGTFVQVCNVEKCPDTFFSFFDIKKLLGK</sequence>
<feature type="chain" id="PRO_5045351438" evidence="3">
    <location>
        <begin position="21"/>
        <end position="3023"/>
    </location>
</feature>